<keyword evidence="4" id="KW-0443">Lipid metabolism</keyword>
<keyword evidence="2" id="KW-0436">Ligase</keyword>
<comment type="caution">
    <text evidence="7">The sequence shown here is derived from an EMBL/GenBank/DDBJ whole genome shotgun (WGS) entry which is preliminary data.</text>
</comment>
<dbReference type="FunFam" id="3.30.300.30:FF:000008">
    <property type="entry name" value="2,3-dihydroxybenzoate-AMP ligase"/>
    <property type="match status" value="1"/>
</dbReference>
<evidence type="ECO:0000259" key="5">
    <source>
        <dbReference type="Pfam" id="PF00501"/>
    </source>
</evidence>
<dbReference type="Gene3D" id="3.30.300.30">
    <property type="match status" value="1"/>
</dbReference>
<evidence type="ECO:0000256" key="4">
    <source>
        <dbReference type="ARBA" id="ARBA00023098"/>
    </source>
</evidence>
<proteinExistence type="inferred from homology"/>
<evidence type="ECO:0000256" key="1">
    <source>
        <dbReference type="ARBA" id="ARBA00006432"/>
    </source>
</evidence>
<evidence type="ECO:0000259" key="6">
    <source>
        <dbReference type="Pfam" id="PF13193"/>
    </source>
</evidence>
<evidence type="ECO:0000256" key="2">
    <source>
        <dbReference type="ARBA" id="ARBA00022598"/>
    </source>
</evidence>
<dbReference type="InterPro" id="IPR042099">
    <property type="entry name" value="ANL_N_sf"/>
</dbReference>
<dbReference type="Pfam" id="PF00501">
    <property type="entry name" value="AMP-binding"/>
    <property type="match status" value="1"/>
</dbReference>
<dbReference type="InterPro" id="IPR000873">
    <property type="entry name" value="AMP-dep_synth/lig_dom"/>
</dbReference>
<name>A0A5Q6RVT9_9ACTN</name>
<feature type="domain" description="AMP-binding enzyme C-terminal" evidence="6">
    <location>
        <begin position="415"/>
        <end position="491"/>
    </location>
</feature>
<dbReference type="EMBL" id="VDFQ02000004">
    <property type="protein sequence ID" value="KAA1422174.1"/>
    <property type="molecule type" value="Genomic_DNA"/>
</dbReference>
<dbReference type="Proteomes" id="UP000307768">
    <property type="component" value="Unassembled WGS sequence"/>
</dbReference>
<dbReference type="InterPro" id="IPR025110">
    <property type="entry name" value="AMP-bd_C"/>
</dbReference>
<dbReference type="AlphaFoldDB" id="A0A5Q6RVT9"/>
<dbReference type="GO" id="GO:0016874">
    <property type="term" value="F:ligase activity"/>
    <property type="evidence" value="ECO:0007669"/>
    <property type="project" value="UniProtKB-KW"/>
</dbReference>
<feature type="domain" description="AMP-dependent synthetase/ligase" evidence="5">
    <location>
        <begin position="12"/>
        <end position="356"/>
    </location>
</feature>
<dbReference type="Gene3D" id="3.40.50.12780">
    <property type="entry name" value="N-terminal domain of ligase-like"/>
    <property type="match status" value="1"/>
</dbReference>
<evidence type="ECO:0000313" key="7">
    <source>
        <dbReference type="EMBL" id="KAA1422174.1"/>
    </source>
</evidence>
<accession>A0A5Q6RVT9</accession>
<comment type="similarity">
    <text evidence="1">Belongs to the ATP-dependent AMP-binding enzyme family.</text>
</comment>
<gene>
    <name evidence="7" type="ORF">FE697_013420</name>
</gene>
<keyword evidence="3" id="KW-0276">Fatty acid metabolism</keyword>
<evidence type="ECO:0000256" key="3">
    <source>
        <dbReference type="ARBA" id="ARBA00022832"/>
    </source>
</evidence>
<reference evidence="7 8" key="1">
    <citation type="submission" date="2019-09" db="EMBL/GenBank/DDBJ databases">
        <title>Mumia zhuanghuii sp. nov. isolated from the intestinal contents of plateau pika (Ochotona curzoniae) in the Qinghai-Tibet plateau of China.</title>
        <authorList>
            <person name="Tian Z."/>
        </authorList>
    </citation>
    <scope>NUCLEOTIDE SEQUENCE [LARGE SCALE GENOMIC DNA]</scope>
    <source>
        <strain evidence="8">350</strain>
    </source>
</reference>
<dbReference type="Pfam" id="PF13193">
    <property type="entry name" value="AMP-binding_C"/>
    <property type="match status" value="1"/>
</dbReference>
<dbReference type="InterPro" id="IPR045851">
    <property type="entry name" value="AMP-bd_C_sf"/>
</dbReference>
<organism evidence="7 8">
    <name type="scientific">Mumia zhuanghuii</name>
    <dbReference type="NCBI Taxonomy" id="2585211"/>
    <lineage>
        <taxon>Bacteria</taxon>
        <taxon>Bacillati</taxon>
        <taxon>Actinomycetota</taxon>
        <taxon>Actinomycetes</taxon>
        <taxon>Propionibacteriales</taxon>
        <taxon>Nocardioidaceae</taxon>
        <taxon>Mumia</taxon>
    </lineage>
</organism>
<dbReference type="RefSeq" id="WP_149770131.1">
    <property type="nucleotide sequence ID" value="NZ_VDFQ02000004.1"/>
</dbReference>
<dbReference type="OrthoDB" id="9803968at2"/>
<evidence type="ECO:0000313" key="8">
    <source>
        <dbReference type="Proteomes" id="UP000307768"/>
    </source>
</evidence>
<protein>
    <submittedName>
        <fullName evidence="7">AMP-binding protein</fullName>
    </submittedName>
</protein>
<dbReference type="PANTHER" id="PTHR43859">
    <property type="entry name" value="ACYL-ACTIVATING ENZYME"/>
    <property type="match status" value="1"/>
</dbReference>
<dbReference type="SUPFAM" id="SSF56801">
    <property type="entry name" value="Acetyl-CoA synthetase-like"/>
    <property type="match status" value="1"/>
</dbReference>
<dbReference type="PANTHER" id="PTHR43859:SF4">
    <property type="entry name" value="BUTANOATE--COA LIGASE AAE1-RELATED"/>
    <property type="match status" value="1"/>
</dbReference>
<dbReference type="GO" id="GO:0006631">
    <property type="term" value="P:fatty acid metabolic process"/>
    <property type="evidence" value="ECO:0007669"/>
    <property type="project" value="UniProtKB-KW"/>
</dbReference>
<sequence>MFFPLTVRDFLDRAVTVYPDRVAVVDEPDQPAPSWGEVTYAELGRRARSQAAYLDGLGVPPGARVAIVSQNSARLLTSFFGVSGWGRILVPVNFRLAAAEVKYIVEHSGAEVLLVDPEVRGLLDTVTAKHTFVIGESDEPMWTTGGEPQPWEADEAATATINYTSGTTARPKGVQLTHRNLWTNASIFGWQAGVNDRDVYLHTLPMFHANGWGMPYAVTGMGGRHVVIRKIDGAEILRRVERHGVTFMCAAPAVVQAVLDAAKTWDGEVPGRDRVRIIVAGAPPPTRTIERVRGELGWEFIQIYGLTETSPLLTMSRMREEWDGLEPLEQARLLGRAGAPAVGVRIMVDDDGEVLAQSNHNLDAYWENPDATATALQGGWFHTGDGGTFEDGHLTIADRKKDVIISGGENVTSIEVEDALMLHAAVREVAVIGIPDEKWGELVTALVVLDPEEGEVSAEDLIAHTRQHLAGYKCPKRIEFRDELARTATGKLQKFKLRAPYWEGKERQVN</sequence>